<accession>A0ABQ8RYV1</accession>
<organism evidence="2 3">
    <name type="scientific">Periplaneta americana</name>
    <name type="common">American cockroach</name>
    <name type="synonym">Blatta americana</name>
    <dbReference type="NCBI Taxonomy" id="6978"/>
    <lineage>
        <taxon>Eukaryota</taxon>
        <taxon>Metazoa</taxon>
        <taxon>Ecdysozoa</taxon>
        <taxon>Arthropoda</taxon>
        <taxon>Hexapoda</taxon>
        <taxon>Insecta</taxon>
        <taxon>Pterygota</taxon>
        <taxon>Neoptera</taxon>
        <taxon>Polyneoptera</taxon>
        <taxon>Dictyoptera</taxon>
        <taxon>Blattodea</taxon>
        <taxon>Blattoidea</taxon>
        <taxon>Blattidae</taxon>
        <taxon>Blattinae</taxon>
        <taxon>Periplaneta</taxon>
    </lineage>
</organism>
<gene>
    <name evidence="2" type="ORF">ANN_26672</name>
</gene>
<sequence length="291" mass="33933">MALPLFVQPVLTCRGTWLDAVNYYAEHYGKIMEDQVTAYRCYRIYFRDITVFCIYVLQPVPSTSSTSEVRGNILNQSYNDPVLNNEFTNSSSQPVSSTSSTSDSLHDNFDLQYWDTQFNTLARLDVSHNAVFDKCVEKYCHYLKQSVSQCKGPQHPATTYYKKRQARKNNPDGITYKQSSNPKNRIKKNSERRKNKYAYDLAQFNYYFQRRKIVQHVLSSKGPMQCKLPVSSVYEYYNNLYGVANNCTLDNYHLRVSNYSDPDNIIITLKILHLHVRVSRLTLHQVKMESE</sequence>
<comment type="caution">
    <text evidence="2">The sequence shown here is derived from an EMBL/GenBank/DDBJ whole genome shotgun (WGS) entry which is preliminary data.</text>
</comment>
<evidence type="ECO:0000256" key="1">
    <source>
        <dbReference type="SAM" id="MobiDB-lite"/>
    </source>
</evidence>
<proteinExistence type="predicted"/>
<dbReference type="EMBL" id="JAJSOF020000039">
    <property type="protein sequence ID" value="KAJ4426873.1"/>
    <property type="molecule type" value="Genomic_DNA"/>
</dbReference>
<keyword evidence="3" id="KW-1185">Reference proteome</keyword>
<evidence type="ECO:0000313" key="2">
    <source>
        <dbReference type="EMBL" id="KAJ4426873.1"/>
    </source>
</evidence>
<reference evidence="2 3" key="1">
    <citation type="journal article" date="2022" name="Allergy">
        <title>Genome assembly and annotation of Periplaneta americana reveal a comprehensive cockroach allergen profile.</title>
        <authorList>
            <person name="Wang L."/>
            <person name="Xiong Q."/>
            <person name="Saelim N."/>
            <person name="Wang L."/>
            <person name="Nong W."/>
            <person name="Wan A.T."/>
            <person name="Shi M."/>
            <person name="Liu X."/>
            <person name="Cao Q."/>
            <person name="Hui J.H.L."/>
            <person name="Sookrung N."/>
            <person name="Leung T.F."/>
            <person name="Tungtrongchitr A."/>
            <person name="Tsui S.K.W."/>
        </authorList>
    </citation>
    <scope>NUCLEOTIDE SEQUENCE [LARGE SCALE GENOMIC DNA]</scope>
    <source>
        <strain evidence="2">PWHHKU_190912</strain>
    </source>
</reference>
<feature type="region of interest" description="Disordered" evidence="1">
    <location>
        <begin position="167"/>
        <end position="192"/>
    </location>
</feature>
<protein>
    <submittedName>
        <fullName evidence="2">Uncharacterized protein</fullName>
    </submittedName>
</protein>
<evidence type="ECO:0000313" key="3">
    <source>
        <dbReference type="Proteomes" id="UP001148838"/>
    </source>
</evidence>
<dbReference type="Proteomes" id="UP001148838">
    <property type="component" value="Unassembled WGS sequence"/>
</dbReference>
<name>A0ABQ8RYV1_PERAM</name>